<dbReference type="PROSITE" id="PS50821">
    <property type="entry name" value="PAZ"/>
    <property type="match status" value="1"/>
</dbReference>
<dbReference type="Pfam" id="PF16488">
    <property type="entry name" value="ArgoL2"/>
    <property type="match status" value="1"/>
</dbReference>
<protein>
    <submittedName>
        <fullName evidence="2">PAZ domain-containing protein</fullName>
    </submittedName>
</protein>
<dbReference type="InterPro" id="IPR003100">
    <property type="entry name" value="PAZ_dom"/>
</dbReference>
<dbReference type="InterPro" id="IPR032472">
    <property type="entry name" value="ArgoL2"/>
</dbReference>
<gene>
    <name evidence="2" type="ORF">K461DRAFT_319893</name>
</gene>
<keyword evidence="3" id="KW-1185">Reference proteome</keyword>
<comment type="caution">
    <text evidence="2">The sequence shown here is derived from an EMBL/GenBank/DDBJ whole genome shotgun (WGS) entry which is preliminary data.</text>
</comment>
<dbReference type="Proteomes" id="UP000799439">
    <property type="component" value="Unassembled WGS sequence"/>
</dbReference>
<dbReference type="InterPro" id="IPR036085">
    <property type="entry name" value="PAZ_dom_sf"/>
</dbReference>
<dbReference type="CDD" id="cd02846">
    <property type="entry name" value="PAZ_argonaute_like"/>
    <property type="match status" value="1"/>
</dbReference>
<dbReference type="Gene3D" id="3.40.50.2300">
    <property type="match status" value="1"/>
</dbReference>
<dbReference type="PANTHER" id="PTHR22891">
    <property type="entry name" value="EUKARYOTIC TRANSLATION INITIATION FACTOR 2C"/>
    <property type="match status" value="1"/>
</dbReference>
<dbReference type="Pfam" id="PF02170">
    <property type="entry name" value="PAZ"/>
    <property type="match status" value="1"/>
</dbReference>
<accession>A0A9P4J360</accession>
<proteinExistence type="predicted"/>
<organism evidence="2 3">
    <name type="scientific">Myriangium duriaei CBS 260.36</name>
    <dbReference type="NCBI Taxonomy" id="1168546"/>
    <lineage>
        <taxon>Eukaryota</taxon>
        <taxon>Fungi</taxon>
        <taxon>Dikarya</taxon>
        <taxon>Ascomycota</taxon>
        <taxon>Pezizomycotina</taxon>
        <taxon>Dothideomycetes</taxon>
        <taxon>Dothideomycetidae</taxon>
        <taxon>Myriangiales</taxon>
        <taxon>Myriangiaceae</taxon>
        <taxon>Myriangium</taxon>
    </lineage>
</organism>
<dbReference type="AlphaFoldDB" id="A0A9P4J360"/>
<sequence>MVAKWWESWWGFQPKSHRTPARPSAWVRSLPLHHKSNFSASKRDQVVEVLNVILSHYPQEHSTTTTTMTSNHHFLFRGSVQSSDLGGVLTAIRGYSHNVRQATGRMLVNVNINHATFFRHSSVIDLINGAKAHGKTFWQIERFLKKILVEPIHLPVRRNKAGEKLPRVVTIFGLANIDDGHELPHPPEVHEWGANPSQANQTMTAPPEGRYMTVADYFEQRYGRQLKHPKHSVLKLGTRKNPMYVPPEFLVVVPGQVSMKRLLPEQTKRMIGFACRAPHLNAHDIVSQAPSVLGLKPAADPLLKLFGLSIDPAMITVPGRVLSSPVIKYNDRGSFKPENGSWIMRGVQVASAAAFPAWTYLYIKKVGSQTSRIAKEEDFHEFAGKLRAKMRDVGLAVPVPVRGRVITLDQTDTLNSDQLIEATLSGFVSNRVRLAYIILNEADTVLYNKIEYLGDVQLGLHTVCSVQIKAFQDVGQPDYLAQYRHKSQLKTGRS</sequence>
<reference evidence="2" key="1">
    <citation type="journal article" date="2020" name="Stud. Mycol.">
        <title>101 Dothideomycetes genomes: a test case for predicting lifestyles and emergence of pathogens.</title>
        <authorList>
            <person name="Haridas S."/>
            <person name="Albert R."/>
            <person name="Binder M."/>
            <person name="Bloem J."/>
            <person name="Labutti K."/>
            <person name="Salamov A."/>
            <person name="Andreopoulos B."/>
            <person name="Baker S."/>
            <person name="Barry K."/>
            <person name="Bills G."/>
            <person name="Bluhm B."/>
            <person name="Cannon C."/>
            <person name="Castanera R."/>
            <person name="Culley D."/>
            <person name="Daum C."/>
            <person name="Ezra D."/>
            <person name="Gonzalez J."/>
            <person name="Henrissat B."/>
            <person name="Kuo A."/>
            <person name="Liang C."/>
            <person name="Lipzen A."/>
            <person name="Lutzoni F."/>
            <person name="Magnuson J."/>
            <person name="Mondo S."/>
            <person name="Nolan M."/>
            <person name="Ohm R."/>
            <person name="Pangilinan J."/>
            <person name="Park H.-J."/>
            <person name="Ramirez L."/>
            <person name="Alfaro M."/>
            <person name="Sun H."/>
            <person name="Tritt A."/>
            <person name="Yoshinaga Y."/>
            <person name="Zwiers L.-H."/>
            <person name="Turgeon B."/>
            <person name="Goodwin S."/>
            <person name="Spatafora J."/>
            <person name="Crous P."/>
            <person name="Grigoriev I."/>
        </authorList>
    </citation>
    <scope>NUCLEOTIDE SEQUENCE</scope>
    <source>
        <strain evidence="2">CBS 260.36</strain>
    </source>
</reference>
<evidence type="ECO:0000313" key="3">
    <source>
        <dbReference type="Proteomes" id="UP000799439"/>
    </source>
</evidence>
<dbReference type="EMBL" id="ML996084">
    <property type="protein sequence ID" value="KAF2153636.1"/>
    <property type="molecule type" value="Genomic_DNA"/>
</dbReference>
<dbReference type="SMART" id="SM01163">
    <property type="entry name" value="DUF1785"/>
    <property type="match status" value="1"/>
</dbReference>
<evidence type="ECO:0000313" key="2">
    <source>
        <dbReference type="EMBL" id="KAF2153636.1"/>
    </source>
</evidence>
<dbReference type="Pfam" id="PF08699">
    <property type="entry name" value="ArgoL1"/>
    <property type="match status" value="1"/>
</dbReference>
<dbReference type="SUPFAM" id="SSF101690">
    <property type="entry name" value="PAZ domain"/>
    <property type="match status" value="1"/>
</dbReference>
<feature type="domain" description="PAZ" evidence="1">
    <location>
        <begin position="139"/>
        <end position="254"/>
    </location>
</feature>
<dbReference type="InterPro" id="IPR014811">
    <property type="entry name" value="ArgoL1"/>
</dbReference>
<evidence type="ECO:0000259" key="1">
    <source>
        <dbReference type="PROSITE" id="PS50821"/>
    </source>
</evidence>
<dbReference type="OrthoDB" id="10252740at2759"/>
<dbReference type="GO" id="GO:0003723">
    <property type="term" value="F:RNA binding"/>
    <property type="evidence" value="ECO:0007669"/>
    <property type="project" value="InterPro"/>
</dbReference>
<dbReference type="Gene3D" id="2.170.260.10">
    <property type="entry name" value="paz domain"/>
    <property type="match status" value="1"/>
</dbReference>
<name>A0A9P4J360_9PEZI</name>